<dbReference type="EMBL" id="DACRBY010000017">
    <property type="protein sequence ID" value="HAS8541000.1"/>
    <property type="molecule type" value="Genomic_DNA"/>
</dbReference>
<sequence>MTATDKIKNTTIETISYRFTHPETGESKTSKASIDKEIYAAVIAKLGKKEGHEFLTSKMRIIRETQAKSWASFLREIALMKLIPSELLEGYTLTPEYEVVMCPSKQGSQGNTAVNIPASIYYAIGRKIKNKPAESVIKEEYFHMREEQPDEGNFSFTLRTRLLKILTD</sequence>
<evidence type="ECO:0000313" key="1">
    <source>
        <dbReference type="EMBL" id="HAS8541000.1"/>
    </source>
</evidence>
<reference evidence="1" key="1">
    <citation type="journal article" date="2018" name="Genome Biol.">
        <title>SKESA: strategic k-mer extension for scrupulous assemblies.</title>
        <authorList>
            <person name="Souvorov A."/>
            <person name="Agarwala R."/>
            <person name="Lipman D.J."/>
        </authorList>
    </citation>
    <scope>NUCLEOTIDE SEQUENCE</scope>
    <source>
        <strain evidence="1">BCW_3452</strain>
    </source>
</reference>
<accession>A0A8H9TGA5</accession>
<dbReference type="Proteomes" id="UP000863257">
    <property type="component" value="Unassembled WGS sequence"/>
</dbReference>
<comment type="caution">
    <text evidence="1">The sequence shown here is derived from an EMBL/GenBank/DDBJ whole genome shotgun (WGS) entry which is preliminary data.</text>
</comment>
<dbReference type="AlphaFoldDB" id="A0A8H9TGA5"/>
<protein>
    <submittedName>
        <fullName evidence="1">Uncharacterized protein</fullName>
    </submittedName>
</protein>
<gene>
    <name evidence="1" type="ORF">I7730_14510</name>
</gene>
<reference evidence="1" key="2">
    <citation type="submission" date="2019-01" db="EMBL/GenBank/DDBJ databases">
        <authorList>
            <consortium name="NCBI Pathogen Detection Project"/>
        </authorList>
    </citation>
    <scope>NUCLEOTIDE SEQUENCE</scope>
    <source>
        <strain evidence="1">BCW_3452</strain>
    </source>
</reference>
<name>A0A8H9TGA5_VIBVL</name>
<proteinExistence type="predicted"/>
<organism evidence="1">
    <name type="scientific">Vibrio vulnificus</name>
    <dbReference type="NCBI Taxonomy" id="672"/>
    <lineage>
        <taxon>Bacteria</taxon>
        <taxon>Pseudomonadati</taxon>
        <taxon>Pseudomonadota</taxon>
        <taxon>Gammaproteobacteria</taxon>
        <taxon>Vibrionales</taxon>
        <taxon>Vibrionaceae</taxon>
        <taxon>Vibrio</taxon>
    </lineage>
</organism>